<dbReference type="InterPro" id="IPR001282">
    <property type="entry name" value="G6P_DH"/>
</dbReference>
<keyword evidence="2 6" id="KW-0313">Glucose metabolism</keyword>
<dbReference type="PANTHER" id="PTHR23429">
    <property type="entry name" value="GLUCOSE-6-PHOSPHATE 1-DEHYDROGENASE G6PD"/>
    <property type="match status" value="1"/>
</dbReference>
<dbReference type="InterPro" id="IPR022675">
    <property type="entry name" value="G6P_DH_C"/>
</dbReference>
<keyword evidence="5 6" id="KW-0119">Carbohydrate metabolism</keyword>
<dbReference type="PANTHER" id="PTHR23429:SF0">
    <property type="entry name" value="GLUCOSE-6-PHOSPHATE 1-DEHYDROGENASE"/>
    <property type="match status" value="1"/>
</dbReference>
<keyword evidence="4 6" id="KW-0560">Oxidoreductase</keyword>
<dbReference type="Gene3D" id="3.30.360.10">
    <property type="entry name" value="Dihydrodipicolinate Reductase, domain 2"/>
    <property type="match status" value="1"/>
</dbReference>
<dbReference type="PIRSF" id="PIRSF000110">
    <property type="entry name" value="G6PD"/>
    <property type="match status" value="1"/>
</dbReference>
<dbReference type="PRINTS" id="PR00079">
    <property type="entry name" value="G6PDHDRGNASE"/>
</dbReference>
<dbReference type="NCBIfam" id="TIGR00871">
    <property type="entry name" value="zwf"/>
    <property type="match status" value="1"/>
</dbReference>
<dbReference type="UniPathway" id="UPA00115">
    <property type="reaction ID" value="UER00408"/>
</dbReference>
<evidence type="ECO:0000313" key="10">
    <source>
        <dbReference type="Proteomes" id="UP000253606"/>
    </source>
</evidence>
<dbReference type="InterPro" id="IPR036291">
    <property type="entry name" value="NAD(P)-bd_dom_sf"/>
</dbReference>
<dbReference type="EC" id="1.1.1.49" evidence="6"/>
<evidence type="ECO:0000256" key="2">
    <source>
        <dbReference type="ARBA" id="ARBA00022526"/>
    </source>
</evidence>
<dbReference type="GO" id="GO:0006006">
    <property type="term" value="P:glucose metabolic process"/>
    <property type="evidence" value="ECO:0007669"/>
    <property type="project" value="UniProtKB-KW"/>
</dbReference>
<feature type="binding site" evidence="6">
    <location>
        <position position="168"/>
    </location>
    <ligand>
        <name>substrate</name>
    </ligand>
</feature>
<comment type="catalytic activity">
    <reaction evidence="6">
        <text>D-glucose 6-phosphate + NADP(+) = 6-phospho-D-glucono-1,5-lactone + NADPH + H(+)</text>
        <dbReference type="Rhea" id="RHEA:15841"/>
        <dbReference type="ChEBI" id="CHEBI:15378"/>
        <dbReference type="ChEBI" id="CHEBI:57783"/>
        <dbReference type="ChEBI" id="CHEBI:57955"/>
        <dbReference type="ChEBI" id="CHEBI:58349"/>
        <dbReference type="ChEBI" id="CHEBI:61548"/>
        <dbReference type="EC" id="1.1.1.49"/>
    </reaction>
</comment>
<sequence>MSIVTSDALVFFGATGDLAYKQIFPALQHLAKRDKLHGPVIGVAKAGWTLEQLKARAKDSVEKHGGLDPEGFAKLDARLRYVDGDYNDQATFQQVRQLLGEAKHPIHYLAIPPSLFGKVLEQLKSSGCSEGARVIIEKPFGRDLDSAIALSKTVHNVFDEEHVFRIDHYLGKNAVQNVIFFRFANSFLEPIMKSEYVESVQITMAEKMDLQGRGAFYDDVGTARDVVQNHLMQVLSNIAMEPPPGIAFETLRDERVKVLKSIAPIQPEDIVRGQFAGYHDVPGVKPGSDTETFVALRLRIHSWRWEGVPFYIRSGKELPITATEVVAKLHKPPMIFPDYPPVANYIRFRLSPVPVIAFGTSVKENGEHLKGCSVELTATQDCGDEDLLPYEELLGDAMVGNQTWFARQDYVEEAWRILDPVLHNPPPAIVYKPNSWGPEEAAKLTAEHGGWTDPT</sequence>
<reference evidence="9 10" key="1">
    <citation type="journal article" date="2018" name="Front. Microbiol.">
        <title>Hydrolytic Capabilities as a Key to Environmental Success: Chitinolytic and Cellulolytic Acidobacteria From Acidic Sub-arctic Soils and Boreal Peatlands.</title>
        <authorList>
            <person name="Belova S.E."/>
            <person name="Ravin N.V."/>
            <person name="Pankratov T.A."/>
            <person name="Rakitin A.L."/>
            <person name="Ivanova A.A."/>
            <person name="Beletsky A.V."/>
            <person name="Mardanov A.V."/>
            <person name="Sinninghe Damste J.S."/>
            <person name="Dedysh S.N."/>
        </authorList>
    </citation>
    <scope>NUCLEOTIDE SEQUENCE [LARGE SCALE GENOMIC DNA]</scope>
    <source>
        <strain evidence="9 10">SBC82</strain>
    </source>
</reference>
<comment type="caution">
    <text evidence="6">Lacks conserved residue(s) required for the propagation of feature annotation.</text>
</comment>
<dbReference type="GO" id="GO:0004345">
    <property type="term" value="F:glucose-6-phosphate dehydrogenase activity"/>
    <property type="evidence" value="ECO:0007669"/>
    <property type="project" value="UniProtKB-UniRule"/>
</dbReference>
<dbReference type="GO" id="GO:0005829">
    <property type="term" value="C:cytosol"/>
    <property type="evidence" value="ECO:0007669"/>
    <property type="project" value="TreeGrafter"/>
</dbReference>
<evidence type="ECO:0000313" key="9">
    <source>
        <dbReference type="EMBL" id="AXC14933.1"/>
    </source>
</evidence>
<evidence type="ECO:0000259" key="7">
    <source>
        <dbReference type="Pfam" id="PF00479"/>
    </source>
</evidence>
<evidence type="ECO:0000256" key="5">
    <source>
        <dbReference type="ARBA" id="ARBA00023277"/>
    </source>
</evidence>
<feature type="active site" description="Proton acceptor" evidence="6">
    <location>
        <position position="230"/>
    </location>
</feature>
<proteinExistence type="inferred from homology"/>
<dbReference type="SUPFAM" id="SSF55347">
    <property type="entry name" value="Glyceraldehyde-3-phosphate dehydrogenase-like, C-terminal domain"/>
    <property type="match status" value="1"/>
</dbReference>
<feature type="binding site" evidence="6">
    <location>
        <position position="316"/>
    </location>
    <ligand>
        <name>substrate</name>
    </ligand>
</feature>
<name>A0A2Z5G6N9_9BACT</name>
<comment type="similarity">
    <text evidence="6">Belongs to the glucose-6-phosphate dehydrogenase family.</text>
</comment>
<accession>A0A2Z5G6N9</accession>
<feature type="domain" description="Glucose-6-phosphate dehydrogenase NAD-binding" evidence="7">
    <location>
        <begin position="10"/>
        <end position="177"/>
    </location>
</feature>
<feature type="binding site" evidence="6">
    <location>
        <position position="225"/>
    </location>
    <ligand>
        <name>substrate</name>
    </ligand>
</feature>
<keyword evidence="10" id="KW-1185">Reference proteome</keyword>
<dbReference type="Pfam" id="PF00479">
    <property type="entry name" value="G6PD_N"/>
    <property type="match status" value="1"/>
</dbReference>
<dbReference type="InterPro" id="IPR022674">
    <property type="entry name" value="G6P_DH_NAD-bd"/>
</dbReference>
<protein>
    <recommendedName>
        <fullName evidence="6">Glucose-6-phosphate 1-dehydrogenase</fullName>
        <shortName evidence="6">G6PD</shortName>
        <ecNumber evidence="6">1.1.1.49</ecNumber>
    </recommendedName>
</protein>
<dbReference type="HAMAP" id="MF_00966">
    <property type="entry name" value="G6PD"/>
    <property type="match status" value="1"/>
</dbReference>
<dbReference type="EMBL" id="CP030840">
    <property type="protein sequence ID" value="AXC14933.1"/>
    <property type="molecule type" value="Genomic_DNA"/>
</dbReference>
<keyword evidence="3 6" id="KW-0521">NADP</keyword>
<dbReference type="AlphaFoldDB" id="A0A2Z5G6N9"/>
<comment type="pathway">
    <text evidence="1 6">Carbohydrate degradation; pentose phosphate pathway; D-ribulose 5-phosphate from D-glucose 6-phosphate (oxidative stage): step 1/3.</text>
</comment>
<evidence type="ECO:0000256" key="4">
    <source>
        <dbReference type="ARBA" id="ARBA00023002"/>
    </source>
</evidence>
<evidence type="ECO:0000259" key="8">
    <source>
        <dbReference type="Pfam" id="PF02781"/>
    </source>
</evidence>
<gene>
    <name evidence="6" type="primary">zwf</name>
    <name evidence="9" type="ORF">ACPOL_5687</name>
</gene>
<evidence type="ECO:0000256" key="3">
    <source>
        <dbReference type="ARBA" id="ARBA00022857"/>
    </source>
</evidence>
<dbReference type="Gene3D" id="3.40.50.720">
    <property type="entry name" value="NAD(P)-binding Rossmann-like Domain"/>
    <property type="match status" value="1"/>
</dbReference>
<dbReference type="GO" id="GO:0050661">
    <property type="term" value="F:NADP binding"/>
    <property type="evidence" value="ECO:0007669"/>
    <property type="project" value="UniProtKB-UniRule"/>
</dbReference>
<evidence type="ECO:0000256" key="6">
    <source>
        <dbReference type="HAMAP-Rule" id="MF_00966"/>
    </source>
</evidence>
<dbReference type="RefSeq" id="WP_114209603.1">
    <property type="nucleotide sequence ID" value="NZ_CP030840.1"/>
</dbReference>
<dbReference type="Proteomes" id="UP000253606">
    <property type="component" value="Chromosome"/>
</dbReference>
<feature type="domain" description="Glucose-6-phosphate dehydrogenase C-terminal" evidence="8">
    <location>
        <begin position="180"/>
        <end position="449"/>
    </location>
</feature>
<dbReference type="KEGG" id="abas:ACPOL_5687"/>
<feature type="binding site" evidence="6">
    <location>
        <position position="172"/>
    </location>
    <ligand>
        <name>substrate</name>
    </ligand>
</feature>
<evidence type="ECO:0000256" key="1">
    <source>
        <dbReference type="ARBA" id="ARBA00004937"/>
    </source>
</evidence>
<feature type="binding site" evidence="6">
    <location>
        <position position="206"/>
    </location>
    <ligand>
        <name>substrate</name>
    </ligand>
</feature>
<dbReference type="GO" id="GO:0009051">
    <property type="term" value="P:pentose-phosphate shunt, oxidative branch"/>
    <property type="evidence" value="ECO:0007669"/>
    <property type="project" value="TreeGrafter"/>
</dbReference>
<organism evidence="9 10">
    <name type="scientific">Acidisarcina polymorpha</name>
    <dbReference type="NCBI Taxonomy" id="2211140"/>
    <lineage>
        <taxon>Bacteria</taxon>
        <taxon>Pseudomonadati</taxon>
        <taxon>Acidobacteriota</taxon>
        <taxon>Terriglobia</taxon>
        <taxon>Terriglobales</taxon>
        <taxon>Acidobacteriaceae</taxon>
        <taxon>Acidisarcina</taxon>
    </lineage>
</organism>
<dbReference type="OrthoDB" id="9802739at2"/>
<feature type="binding site" evidence="6">
    <location>
        <position position="138"/>
    </location>
    <ligand>
        <name>NADP(+)</name>
        <dbReference type="ChEBI" id="CHEBI:58349"/>
    </ligand>
</feature>
<comment type="function">
    <text evidence="6">Catalyzes the oxidation of glucose 6-phosphate to 6-phosphogluconolactone.</text>
</comment>
<dbReference type="SUPFAM" id="SSF51735">
    <property type="entry name" value="NAD(P)-binding Rossmann-fold domains"/>
    <property type="match status" value="1"/>
</dbReference>
<dbReference type="Pfam" id="PF02781">
    <property type="entry name" value="G6PD_C"/>
    <property type="match status" value="1"/>
</dbReference>